<dbReference type="RefSeq" id="WP_282912435.1">
    <property type="nucleotide sequence ID" value="NZ_JAGRPV010000001.1"/>
</dbReference>
<dbReference type="InterPro" id="IPR036179">
    <property type="entry name" value="Ig-like_dom_sf"/>
</dbReference>
<feature type="domain" description="SLH" evidence="3">
    <location>
        <begin position="1733"/>
        <end position="1792"/>
    </location>
</feature>
<evidence type="ECO:0000313" key="4">
    <source>
        <dbReference type="EMBL" id="MDI4649830.1"/>
    </source>
</evidence>
<reference evidence="4" key="1">
    <citation type="submission" date="2023-04" db="EMBL/GenBank/DDBJ databases">
        <title>Comparative genomic analysis of Cohnella hashimotonis sp. nov., isolated from the International Space Station.</title>
        <authorList>
            <person name="Venkateswaran K."/>
            <person name="Simpson A."/>
        </authorList>
    </citation>
    <scope>NUCLEOTIDE SEQUENCE</scope>
    <source>
        <strain evidence="4">F6_2S_P_1</strain>
    </source>
</reference>
<feature type="domain" description="Ig-like" evidence="2">
    <location>
        <begin position="567"/>
        <end position="652"/>
    </location>
</feature>
<dbReference type="PANTHER" id="PTHR10075:SF100">
    <property type="entry name" value="FASCICLIN-2"/>
    <property type="match status" value="1"/>
</dbReference>
<feature type="domain" description="Ig-like" evidence="2">
    <location>
        <begin position="671"/>
        <end position="758"/>
    </location>
</feature>
<dbReference type="InterPro" id="IPR013783">
    <property type="entry name" value="Ig-like_fold"/>
</dbReference>
<dbReference type="PANTHER" id="PTHR10075">
    <property type="entry name" value="BASIGIN RELATED"/>
    <property type="match status" value="1"/>
</dbReference>
<evidence type="ECO:0000256" key="1">
    <source>
        <dbReference type="ARBA" id="ARBA00023319"/>
    </source>
</evidence>
<sequence>MGYSTWKRTSKRMLRMSVMFLVCTVVYASLIGNFGTRIYAESAPPHFEEQPQDATINAGQDASFTAVAGNYDTLQWQVDTGSGFADVDNTAPYDGVHSDTLSITAATIGMSGYKYRLVASNTVSTVESDTVTLTVNSADDAPQPTITLQPADQTMNVGDHASITLVVTAQVSGGGVLSYQWYRSDPVNGLFALSGKTGASLTVPTTSAGENDYYVVVTNTDTSIPGTQTASVTSRTAKVKVNALAGAATPKIDTQPTADTVVDQNDSVVLHVEASLNAGDSGTLSYQWYRSDSASADSSVQLGGKTSDSFTVPTGGSGVFYYFVVVTNTDNSAPGDKTASVASAVAKVTVNALANAAPPTISTQPADDTVDAGDSVVLHVAASGSGSLSYQWYRNDSDSNAGGFQLANAIGDSFTVPTGSAGVNYYYVIVTNTDASVAGTKTASVASNAAKITVNALASAAPPTIGTEPADDSVDVGDSVILHVAASGTGTLSYQWYRNDSDSTSSGVQLTNATSDSFTVPTGSAGVNYYYVVVTNTDNSVAGTKTVSVASRAAKVTVNALDDAAAPTIGTEPADDMVDEGDSVVLHVVANGTGTLSYQWYRNDSSSTTGGFQLAGATSDSFTVPTGAAGVNYYYVVVTNTDNSVTGTKTASVASRAAKVTVNGLDDAELPTIGTEPADDTVDEGGGITLHVAATLNGSGQLSYQWYRNDSNSTIGSSQIMNATGTSLTVPTADAGVTYYYAVVTNTDLNAPGNKTVSVASRIAKVTVNALENAQAPVIDTQTTSDQTVNEGDVLTLNVTARSTDGGTLTYQWYRVDDEFGNVAVNQATNANFNAHSAVAPGHAFEVYYYYPVVTNTNNDVPGITYASVTGEVIKVTVYANAEKPVFLTHPKNKTVNEGGSVTLKVEATVPVTGVLTYQWYRNTTNSTTDGTLISGATDGEYAVPTDSVGVTYYYAVATNTDPTALGYKVVSTTSAIAKVTVKALTYSIAPIADQTADELVQGYAPGTQQTKTISIANTGTGGLTNLAVSLSGEGAEDFVLTQPASTLESGSPAASFTVKAKDGLAAGTHTATVTIKAEHLTDVSFQVTQVVHEPPLTYSITPIADQTATELVQGYASGTQQTKTISIANTGTGGLTNLAVSLSGEGAEDFVLTQPASTLESGSPAASFTVAAKDGLAAGTHTATVTIKAEHLTDVSFQVTQVVHEPPLTYSIAPIADQTATELFQGYASGTQQTKTISIANTGTGGLTNLAVSLSGEGAEDFVLTQPASTLESGSPAASFTVKAKDGLAAGTHTATVTIKAEHLTDVSFQVTQVVHEPPLTYSITPIADQTATELFQGYASGTQQTKTISIANTGTGGLTNLAVSLSGEGAEDFVLTQPASTLESGSPAASFTVTAKDGLAAGTYTATVTITADHLTDVSFTVIQVVKAPENVSTGTGQPASTNIEVLVNGKAVYAGSATTSQVDGRSVTTVTLDPQKLAERLAVEGTGAIITIPVAAASDRIIVAFDGQAIQNLEQKRAVVELQAKNAIYNLPVQQVNFSSVVAQFGANIDLRDVKVLIEIAAPTADVAKIVENAATRGNFSLVVPPISFTVKLAYGDKTVEVTKFNSYVERKIALPEGSDHAKITTGIVVEPDGTVRHVPSKVTTIDGKDYVVINSLTNSTYAVVWNPLQFSDVAVHWAKDSVNDMGSRMVIGGTGDGLFSPDRDITRAEFAAIVVRGLGLKLEDGTTPFSDAGTSAGYSSAINTAFAYNLISGFEDGTFRPNDKITREQAMVIIAKAMKATGLSGDRGATAEDAFLSFADASSVATWAIDSVAANVQAGLVKGRTSTRLDPKAYITRAEVAAIVQRLLQKSDLI</sequence>
<dbReference type="Gene3D" id="2.60.40.10">
    <property type="entry name" value="Immunoglobulins"/>
    <property type="match status" value="8"/>
</dbReference>
<dbReference type="SMART" id="SM00409">
    <property type="entry name" value="IG"/>
    <property type="match status" value="8"/>
</dbReference>
<feature type="domain" description="Ig-like" evidence="2">
    <location>
        <begin position="144"/>
        <end position="233"/>
    </location>
</feature>
<keyword evidence="1" id="KW-0393">Immunoglobulin domain</keyword>
<feature type="domain" description="SLH" evidence="3">
    <location>
        <begin position="1799"/>
        <end position="1858"/>
    </location>
</feature>
<keyword evidence="5" id="KW-1185">Reference proteome</keyword>
<comment type="caution">
    <text evidence="4">The sequence shown here is derived from an EMBL/GenBank/DDBJ whole genome shotgun (WGS) entry which is preliminary data.</text>
</comment>
<protein>
    <submittedName>
        <fullName evidence="4">S-layer homology domain-containing protein</fullName>
    </submittedName>
</protein>
<dbReference type="Gene3D" id="2.60.40.2700">
    <property type="match status" value="1"/>
</dbReference>
<dbReference type="PROSITE" id="PS50835">
    <property type="entry name" value="IG_LIKE"/>
    <property type="match status" value="5"/>
</dbReference>
<name>A0ABT6TSL8_9BACL</name>
<dbReference type="NCBIfam" id="NF012200">
    <property type="entry name" value="choice_anch_D"/>
    <property type="match status" value="2"/>
</dbReference>
<accession>A0ABT6TSL8</accession>
<dbReference type="Proteomes" id="UP001161691">
    <property type="component" value="Unassembled WGS sequence"/>
</dbReference>
<feature type="domain" description="Ig-like" evidence="2">
    <location>
        <begin position="463"/>
        <end position="548"/>
    </location>
</feature>
<dbReference type="PROSITE" id="PS51272">
    <property type="entry name" value="SLH"/>
    <property type="match status" value="3"/>
</dbReference>
<evidence type="ECO:0000259" key="3">
    <source>
        <dbReference type="PROSITE" id="PS51272"/>
    </source>
</evidence>
<proteinExistence type="predicted"/>
<dbReference type="InterPro" id="IPR003599">
    <property type="entry name" value="Ig_sub"/>
</dbReference>
<evidence type="ECO:0000313" key="5">
    <source>
        <dbReference type="Proteomes" id="UP001161691"/>
    </source>
</evidence>
<dbReference type="SUPFAM" id="SSF48726">
    <property type="entry name" value="Immunoglobulin"/>
    <property type="match status" value="6"/>
</dbReference>
<feature type="domain" description="Ig-like" evidence="2">
    <location>
        <begin position="359"/>
        <end position="444"/>
    </location>
</feature>
<gene>
    <name evidence="4" type="ORF">KB449_33190</name>
</gene>
<dbReference type="EMBL" id="JAGRPV010000001">
    <property type="protein sequence ID" value="MDI4649830.1"/>
    <property type="molecule type" value="Genomic_DNA"/>
</dbReference>
<dbReference type="InterPro" id="IPR007110">
    <property type="entry name" value="Ig-like_dom"/>
</dbReference>
<dbReference type="Pfam" id="PF00395">
    <property type="entry name" value="SLH"/>
    <property type="match status" value="3"/>
</dbReference>
<evidence type="ECO:0000259" key="2">
    <source>
        <dbReference type="PROSITE" id="PS50835"/>
    </source>
</evidence>
<organism evidence="4 5">
    <name type="scientific">Cohnella hashimotonis</name>
    <dbReference type="NCBI Taxonomy" id="2826895"/>
    <lineage>
        <taxon>Bacteria</taxon>
        <taxon>Bacillati</taxon>
        <taxon>Bacillota</taxon>
        <taxon>Bacilli</taxon>
        <taxon>Bacillales</taxon>
        <taxon>Paenibacillaceae</taxon>
        <taxon>Cohnella</taxon>
    </lineage>
</organism>
<dbReference type="InterPro" id="IPR001119">
    <property type="entry name" value="SLH_dom"/>
</dbReference>
<feature type="domain" description="SLH" evidence="3">
    <location>
        <begin position="1669"/>
        <end position="1732"/>
    </location>
</feature>